<dbReference type="Pfam" id="PF01784">
    <property type="entry name" value="DUF34_NIF3"/>
    <property type="match status" value="1"/>
</dbReference>
<evidence type="ECO:0000313" key="3">
    <source>
        <dbReference type="EMBL" id="GAA4880776.1"/>
    </source>
</evidence>
<protein>
    <submittedName>
        <fullName evidence="3">Nif3-like dinuclear metal center hexameric protein</fullName>
    </submittedName>
</protein>
<dbReference type="PANTHER" id="PTHR13799:SF14">
    <property type="entry name" value="GTP CYCLOHYDROLASE 1 TYPE 2 HOMOLOG"/>
    <property type="match status" value="1"/>
</dbReference>
<dbReference type="InterPro" id="IPR002678">
    <property type="entry name" value="DUF34/NIF3"/>
</dbReference>
<comment type="caution">
    <text evidence="3">The sequence shown here is derived from an EMBL/GenBank/DDBJ whole genome shotgun (WGS) entry which is preliminary data.</text>
</comment>
<dbReference type="Gene3D" id="3.40.1390.30">
    <property type="entry name" value="NIF3 (NGG1p interacting factor 3)-like"/>
    <property type="match status" value="2"/>
</dbReference>
<organism evidence="3 4">
    <name type="scientific">Ferrimonas pelagia</name>
    <dbReference type="NCBI Taxonomy" id="1177826"/>
    <lineage>
        <taxon>Bacteria</taxon>
        <taxon>Pseudomonadati</taxon>
        <taxon>Pseudomonadota</taxon>
        <taxon>Gammaproteobacteria</taxon>
        <taxon>Alteromonadales</taxon>
        <taxon>Ferrimonadaceae</taxon>
        <taxon>Ferrimonas</taxon>
    </lineage>
</organism>
<evidence type="ECO:0000313" key="4">
    <source>
        <dbReference type="Proteomes" id="UP001499988"/>
    </source>
</evidence>
<dbReference type="PANTHER" id="PTHR13799">
    <property type="entry name" value="NGG1 INTERACTING FACTOR 3"/>
    <property type="match status" value="1"/>
</dbReference>
<name>A0ABP9EM76_9GAMM</name>
<keyword evidence="2" id="KW-0479">Metal-binding</keyword>
<dbReference type="EMBL" id="BAABJZ010000018">
    <property type="protein sequence ID" value="GAA4880776.1"/>
    <property type="molecule type" value="Genomic_DNA"/>
</dbReference>
<evidence type="ECO:0000256" key="1">
    <source>
        <dbReference type="ARBA" id="ARBA00006964"/>
    </source>
</evidence>
<dbReference type="NCBIfam" id="TIGR00486">
    <property type="entry name" value="YbgI_SA1388"/>
    <property type="match status" value="1"/>
</dbReference>
<dbReference type="InterPro" id="IPR036069">
    <property type="entry name" value="DUF34/NIF3_sf"/>
</dbReference>
<evidence type="ECO:0000256" key="2">
    <source>
        <dbReference type="ARBA" id="ARBA00022723"/>
    </source>
</evidence>
<keyword evidence="4" id="KW-1185">Reference proteome</keyword>
<dbReference type="Proteomes" id="UP001499988">
    <property type="component" value="Unassembled WGS sequence"/>
</dbReference>
<gene>
    <name evidence="3" type="ORF">GCM10023333_13720</name>
</gene>
<comment type="similarity">
    <text evidence="1">Belongs to the GTP cyclohydrolase I type 2/NIF3 family.</text>
</comment>
<reference evidence="4" key="1">
    <citation type="journal article" date="2019" name="Int. J. Syst. Evol. Microbiol.">
        <title>The Global Catalogue of Microorganisms (GCM) 10K type strain sequencing project: providing services to taxonomists for standard genome sequencing and annotation.</title>
        <authorList>
            <consortium name="The Broad Institute Genomics Platform"/>
            <consortium name="The Broad Institute Genome Sequencing Center for Infectious Disease"/>
            <person name="Wu L."/>
            <person name="Ma J."/>
        </authorList>
    </citation>
    <scope>NUCLEOTIDE SEQUENCE [LARGE SCALE GENOMIC DNA]</scope>
    <source>
        <strain evidence="4">JCM 18401</strain>
    </source>
</reference>
<dbReference type="RefSeq" id="WP_345334609.1">
    <property type="nucleotide sequence ID" value="NZ_BAABJZ010000018.1"/>
</dbReference>
<accession>A0ABP9EM76</accession>
<proteinExistence type="inferred from homology"/>
<dbReference type="SUPFAM" id="SSF102705">
    <property type="entry name" value="NIF3 (NGG1p interacting factor 3)-like"/>
    <property type="match status" value="1"/>
</dbReference>
<sequence>MQREELLQILDGLLKPWLVKDYAPNGLQVEGRQTIQKIVTAVTADQHAVDAAVQAGADTLLVHHGYFWKSEPAVITGMKHRRLKALLMNDINLIGYHLPLDIHPGLGNNVQLAQLLGVENVRPLEAGNETCLVLRGELAQPMTGVELAQLISAKLARDPLHIPGHQRPIRTLAWCTGGAQDFIDEAAAAGIDAFLSGEVSERTYHSAVEQGIDYFACGHHATERGGIQALGEYLAAEHELDVSFVDTPNPV</sequence>